<dbReference type="Proteomes" id="UP000326921">
    <property type="component" value="Chromosome"/>
</dbReference>
<keyword evidence="2" id="KW-1185">Reference proteome</keyword>
<sequence length="775" mass="86200">MNSRRNLIKSLGAGALIAGISTVAKGEVSIKGAADLTVKNVATVADLILQKKASVGDIYRTLGYYSENDGGGAHYILRDQRVDSPGNHLLGNGLVAELFVHEALNYKMFGTKSDGNFDDGIAIKATHEYANMYSLPVINRHGEYWIKESNDINIQTSVEWGASVFYIDEQHNTPKAFKFNIVSKAPIKNHQLSESDKRNILAKLIPGVTEIAELNQFRGNLIYVEDKNDRVGYRAGAKFDGQSWAKQELFFIEDHGKVVGDIAYTFKDFSSFEIIPVEDSYLTVTGGCFVLSGNSSGKGYTKNGIAIRRSRTIVSKQIVRLADGAVDNAPNARTGFYNFHKVYEVRLEDIKLIPYEQDREGTERDVPAGTYGISGDRILNGTFRNVTAEGGKVHWGVFGTNMNKNFTIDLCRLNRVDVHFHCWNLRILNTHIGHRGISVTGGGNLTVRDCTVEGRNIINFRQDFGSKWDGDIRVNNILFKPTYPSSVALLELTPSNFNYHYPIVLGKTIIVENVIIDTSSVNKNAEIHLIHFPKFAKMDHDERVIFPSYIEFRNVMCRGHVSGVKGFHLVKPQGFFTDKVGSFDGSLFDANVQVKIDHVDLLDGGSLNNTSNPYHFSMLSNNDQQADAHSLFIDFNLSQAKELQIAVDAVPLQLTLRNSLLSKIDLGAEAKLHGALFLDRCQLAPQVNKAEQVKFDVQSSLGTVFNNCTIHAPRVAAQAEPELFKQYTFLEINKKLLGTHMNTKIANSYLQYLNSKGIKLTSEYSSRLLLGHGIS</sequence>
<evidence type="ECO:0000313" key="2">
    <source>
        <dbReference type="Proteomes" id="UP000326921"/>
    </source>
</evidence>
<evidence type="ECO:0000313" key="1">
    <source>
        <dbReference type="EMBL" id="QGA26322.1"/>
    </source>
</evidence>
<dbReference type="InterPro" id="IPR011050">
    <property type="entry name" value="Pectin_lyase_fold/virulence"/>
</dbReference>
<protein>
    <submittedName>
        <fullName evidence="1">Uncharacterized protein</fullName>
    </submittedName>
</protein>
<dbReference type="AlphaFoldDB" id="A0A5Q0QFI4"/>
<dbReference type="SUPFAM" id="SSF51126">
    <property type="entry name" value="Pectin lyase-like"/>
    <property type="match status" value="1"/>
</dbReference>
<dbReference type="EMBL" id="CP045652">
    <property type="protein sequence ID" value="QGA26322.1"/>
    <property type="molecule type" value="Genomic_DNA"/>
</dbReference>
<name>A0A5Q0QFI4_9SPHI</name>
<dbReference type="KEGG" id="sphe:GFH32_08270"/>
<proteinExistence type="predicted"/>
<organism evidence="1 2">
    <name type="scientific">Sphingobacterium zhuxiongii</name>
    <dbReference type="NCBI Taxonomy" id="2662364"/>
    <lineage>
        <taxon>Bacteria</taxon>
        <taxon>Pseudomonadati</taxon>
        <taxon>Bacteroidota</taxon>
        <taxon>Sphingobacteriia</taxon>
        <taxon>Sphingobacteriales</taxon>
        <taxon>Sphingobacteriaceae</taxon>
        <taxon>Sphingobacterium</taxon>
    </lineage>
</organism>
<gene>
    <name evidence="1" type="ORF">GFH32_08270</name>
</gene>
<dbReference type="RefSeq" id="WP_153511060.1">
    <property type="nucleotide sequence ID" value="NZ_CP045652.1"/>
</dbReference>
<accession>A0A5Q0QFI4</accession>
<reference evidence="1 2" key="1">
    <citation type="submission" date="2019-10" db="EMBL/GenBank/DDBJ databases">
        <authorList>
            <person name="Dong K."/>
        </authorList>
    </citation>
    <scope>NUCLEOTIDE SEQUENCE [LARGE SCALE GENOMIC DNA]</scope>
    <source>
        <strain evidence="2">dk4302</strain>
    </source>
</reference>